<keyword evidence="3" id="KW-1185">Reference proteome</keyword>
<evidence type="ECO:0000313" key="2">
    <source>
        <dbReference type="EMBL" id="KAG2617603.1"/>
    </source>
</evidence>
<feature type="compositionally biased region" description="Polar residues" evidence="1">
    <location>
        <begin position="31"/>
        <end position="45"/>
    </location>
</feature>
<evidence type="ECO:0000256" key="1">
    <source>
        <dbReference type="SAM" id="MobiDB-lite"/>
    </source>
</evidence>
<dbReference type="AlphaFoldDB" id="A0A8T0U9A7"/>
<feature type="region of interest" description="Disordered" evidence="1">
    <location>
        <begin position="23"/>
        <end position="56"/>
    </location>
</feature>
<reference evidence="2" key="1">
    <citation type="submission" date="2020-05" db="EMBL/GenBank/DDBJ databases">
        <title>WGS assembly of Panicum virgatum.</title>
        <authorList>
            <person name="Lovell J.T."/>
            <person name="Jenkins J."/>
            <person name="Shu S."/>
            <person name="Juenger T.E."/>
            <person name="Schmutz J."/>
        </authorList>
    </citation>
    <scope>NUCLEOTIDE SEQUENCE</scope>
    <source>
        <strain evidence="2">AP13</strain>
    </source>
</reference>
<protein>
    <submittedName>
        <fullName evidence="2">Uncharacterized protein</fullName>
    </submittedName>
</protein>
<dbReference type="EMBL" id="CM029042">
    <property type="protein sequence ID" value="KAG2617603.1"/>
    <property type="molecule type" value="Genomic_DNA"/>
</dbReference>
<gene>
    <name evidence="2" type="ORF">PVAP13_3NG182344</name>
</gene>
<dbReference type="Proteomes" id="UP000823388">
    <property type="component" value="Chromosome 3N"/>
</dbReference>
<name>A0A8T0U9A7_PANVG</name>
<comment type="caution">
    <text evidence="2">The sequence shown here is derived from an EMBL/GenBank/DDBJ whole genome shotgun (WGS) entry which is preliminary data.</text>
</comment>
<accession>A0A8T0U9A7</accession>
<proteinExistence type="predicted"/>
<organism evidence="2 3">
    <name type="scientific">Panicum virgatum</name>
    <name type="common">Blackwell switchgrass</name>
    <dbReference type="NCBI Taxonomy" id="38727"/>
    <lineage>
        <taxon>Eukaryota</taxon>
        <taxon>Viridiplantae</taxon>
        <taxon>Streptophyta</taxon>
        <taxon>Embryophyta</taxon>
        <taxon>Tracheophyta</taxon>
        <taxon>Spermatophyta</taxon>
        <taxon>Magnoliopsida</taxon>
        <taxon>Liliopsida</taxon>
        <taxon>Poales</taxon>
        <taxon>Poaceae</taxon>
        <taxon>PACMAD clade</taxon>
        <taxon>Panicoideae</taxon>
        <taxon>Panicodae</taxon>
        <taxon>Paniceae</taxon>
        <taxon>Panicinae</taxon>
        <taxon>Panicum</taxon>
        <taxon>Panicum sect. Hiantes</taxon>
    </lineage>
</organism>
<sequence length="190" mass="21370">MVVAMILPCGAQLGRREARVRGGRLRPRATAQATSIKQGATNATPRSRDRLQNIPPHGRCTHRWKCRRRRNNTGGPLLLLCLATAFLFRSPEAILVRVSCQRIRKIATGWPPSESAWIGFTCPFWHVEMWLQWDVASGDSEQAGCGKWRVLSSRDHVIAPPFFEVSQLDILEKMHGRARVIGAENEMSFG</sequence>
<evidence type="ECO:0000313" key="3">
    <source>
        <dbReference type="Proteomes" id="UP000823388"/>
    </source>
</evidence>